<keyword evidence="3" id="KW-0238">DNA-binding</keyword>
<proteinExistence type="inferred from homology"/>
<organism evidence="6 7">
    <name type="scientific">Marinobacterium weihaiense</name>
    <dbReference type="NCBI Taxonomy" id="2851016"/>
    <lineage>
        <taxon>Bacteria</taxon>
        <taxon>Pseudomonadati</taxon>
        <taxon>Pseudomonadota</taxon>
        <taxon>Gammaproteobacteria</taxon>
        <taxon>Oceanospirillales</taxon>
        <taxon>Oceanospirillaceae</taxon>
        <taxon>Marinobacterium</taxon>
    </lineage>
</organism>
<dbReference type="Proteomes" id="UP000755551">
    <property type="component" value="Unassembled WGS sequence"/>
</dbReference>
<keyword evidence="7" id="KW-1185">Reference proteome</keyword>
<reference evidence="6 7" key="1">
    <citation type="submission" date="2021-06" db="EMBL/GenBank/DDBJ databases">
        <title>Bacterium isolated from marine sediment.</title>
        <authorList>
            <person name="Zhu K.-L."/>
            <person name="Du Z.-J."/>
            <person name="Liang Q.-Y."/>
        </authorList>
    </citation>
    <scope>NUCLEOTIDE SEQUENCE [LARGE SCALE GENOMIC DNA]</scope>
    <source>
        <strain evidence="6 7">A346</strain>
    </source>
</reference>
<dbReference type="RefSeq" id="WP_217333178.1">
    <property type="nucleotide sequence ID" value="NZ_JAHQZT010000001.1"/>
</dbReference>
<dbReference type="PROSITE" id="PS50931">
    <property type="entry name" value="HTH_LYSR"/>
    <property type="match status" value="1"/>
</dbReference>
<dbReference type="InterPro" id="IPR000847">
    <property type="entry name" value="LysR_HTH_N"/>
</dbReference>
<evidence type="ECO:0000256" key="1">
    <source>
        <dbReference type="ARBA" id="ARBA00009437"/>
    </source>
</evidence>
<dbReference type="PANTHER" id="PTHR30126">
    <property type="entry name" value="HTH-TYPE TRANSCRIPTIONAL REGULATOR"/>
    <property type="match status" value="1"/>
</dbReference>
<evidence type="ECO:0000313" key="6">
    <source>
        <dbReference type="EMBL" id="MBV0931748.1"/>
    </source>
</evidence>
<evidence type="ECO:0000256" key="4">
    <source>
        <dbReference type="ARBA" id="ARBA00023163"/>
    </source>
</evidence>
<dbReference type="EMBL" id="JAHQZT010000001">
    <property type="protein sequence ID" value="MBV0931748.1"/>
    <property type="molecule type" value="Genomic_DNA"/>
</dbReference>
<evidence type="ECO:0000313" key="7">
    <source>
        <dbReference type="Proteomes" id="UP000755551"/>
    </source>
</evidence>
<dbReference type="Pfam" id="PF03466">
    <property type="entry name" value="LysR_substrate"/>
    <property type="match status" value="1"/>
</dbReference>
<keyword evidence="2" id="KW-0805">Transcription regulation</keyword>
<accession>A0ABS6M642</accession>
<dbReference type="InterPro" id="IPR005119">
    <property type="entry name" value="LysR_subst-bd"/>
</dbReference>
<comment type="similarity">
    <text evidence="1">Belongs to the LysR transcriptional regulatory family.</text>
</comment>
<dbReference type="Pfam" id="PF00126">
    <property type="entry name" value="HTH_1"/>
    <property type="match status" value="1"/>
</dbReference>
<name>A0ABS6M642_9GAMM</name>
<evidence type="ECO:0000259" key="5">
    <source>
        <dbReference type="PROSITE" id="PS50931"/>
    </source>
</evidence>
<evidence type="ECO:0000256" key="2">
    <source>
        <dbReference type="ARBA" id="ARBA00023015"/>
    </source>
</evidence>
<dbReference type="PANTHER" id="PTHR30126:SF40">
    <property type="entry name" value="HTH-TYPE TRANSCRIPTIONAL REGULATOR GLTR"/>
    <property type="match status" value="1"/>
</dbReference>
<sequence length="278" mass="29855">MRTITIEDLEIFQRVARGGGILRAAEALHRVLSNITTRIKRFEARLGQKLFRRQGRGLVLTEAGRKLLVHADALLQLADEVEADMCGGRVSGRLSLGSLESAAAAYHGRFDDIAVELKTGSTGVLLDLLYRSEIEAAFVSEPFDGAGLDGQPVFEEKLVLITGLGWPPVSTPDDLSGRALVAFPHGCSYRRRLTEWLASAGVSPPRFMDLSSYHAIIACVAAGAGAAIVPESVLALADSTGVQCHELPHEVARNHTHLVWRGAPSRSLQALISMVSGT</sequence>
<keyword evidence="4" id="KW-0804">Transcription</keyword>
<gene>
    <name evidence="6" type="ORF">KTN04_00125</name>
</gene>
<comment type="caution">
    <text evidence="6">The sequence shown here is derived from an EMBL/GenBank/DDBJ whole genome shotgun (WGS) entry which is preliminary data.</text>
</comment>
<protein>
    <submittedName>
        <fullName evidence="6">LysR family transcriptional regulator</fullName>
    </submittedName>
</protein>
<evidence type="ECO:0000256" key="3">
    <source>
        <dbReference type="ARBA" id="ARBA00023125"/>
    </source>
</evidence>
<feature type="domain" description="HTH lysR-type" evidence="5">
    <location>
        <begin position="4"/>
        <end position="61"/>
    </location>
</feature>